<dbReference type="EMBL" id="MFLU01000011">
    <property type="protein sequence ID" value="OGG74873.1"/>
    <property type="molecule type" value="Genomic_DNA"/>
</dbReference>
<organism evidence="2 3">
    <name type="scientific">Candidatus Kaiserbacteria bacterium RIFCSPLOWO2_01_FULL_50_24</name>
    <dbReference type="NCBI Taxonomy" id="1798507"/>
    <lineage>
        <taxon>Bacteria</taxon>
        <taxon>Candidatus Kaiseribacteriota</taxon>
    </lineage>
</organism>
<evidence type="ECO:0000256" key="1">
    <source>
        <dbReference type="SAM" id="Phobius"/>
    </source>
</evidence>
<protein>
    <submittedName>
        <fullName evidence="2">Uncharacterized protein</fullName>
    </submittedName>
</protein>
<keyword evidence="1" id="KW-1133">Transmembrane helix</keyword>
<evidence type="ECO:0000313" key="3">
    <source>
        <dbReference type="Proteomes" id="UP000178587"/>
    </source>
</evidence>
<dbReference type="Proteomes" id="UP000178587">
    <property type="component" value="Unassembled WGS sequence"/>
</dbReference>
<sequence>MGGAYMEAASQERSGQERVVSLDEFYYFDANGLRVPLKLSNSIAVRFLTVKLDTEKRNYLDERYAPLAIRDIKSVYARAEYALEYSPLTNQAEMREILKRMSADSDIDAAPVFIVDGMETLVDGVYVETTTPLSSPTLKNAIEKLFGGGALLHEITPEKRAWHLSFRKLFFLDNEKIPLHALSFANLIHKGGEPWVKRAYPKFAYLQEPVVASLTVTPISGTVGEERTAVLTLRIFGKTESDVVIDEGDIPELQQGKFSPLSSGKPPQVSFFNAAKGFVRNPRRQVGPNEWYIEHWYRFGIYAPEAEWVIAGIQIPYQYKGERRVLTVPTVTFFVRPHLDAKYKLVDIPEALSLDAPQFAGFSQTEPAPTRAWFDLFSWVFGGRGALESGSLIVFATFGGVALGSMLLLVGRAIPRRERGHGITKAELKLLLGQARSASDPKTGLNTYNKAISLVFHTWNSAFPRQNLTYQFVKDRLKELREEKLLERLQEAGVEDVFSAIEARHDASFGFGDAQDKNEFADKCGSLERGIQAIQNILMPNMR</sequence>
<feature type="transmembrane region" description="Helical" evidence="1">
    <location>
        <begin position="392"/>
        <end position="410"/>
    </location>
</feature>
<name>A0A1F6EMM2_9BACT</name>
<reference evidence="2 3" key="1">
    <citation type="journal article" date="2016" name="Nat. Commun.">
        <title>Thousands of microbial genomes shed light on interconnected biogeochemical processes in an aquifer system.</title>
        <authorList>
            <person name="Anantharaman K."/>
            <person name="Brown C.T."/>
            <person name="Hug L.A."/>
            <person name="Sharon I."/>
            <person name="Castelle C.J."/>
            <person name="Probst A.J."/>
            <person name="Thomas B.C."/>
            <person name="Singh A."/>
            <person name="Wilkins M.J."/>
            <person name="Karaoz U."/>
            <person name="Brodie E.L."/>
            <person name="Williams K.H."/>
            <person name="Hubbard S.S."/>
            <person name="Banfield J.F."/>
        </authorList>
    </citation>
    <scope>NUCLEOTIDE SEQUENCE [LARGE SCALE GENOMIC DNA]</scope>
</reference>
<accession>A0A1F6EMM2</accession>
<evidence type="ECO:0000313" key="2">
    <source>
        <dbReference type="EMBL" id="OGG74873.1"/>
    </source>
</evidence>
<proteinExistence type="predicted"/>
<dbReference type="STRING" id="1798507.A3A34_03570"/>
<dbReference type="AlphaFoldDB" id="A0A1F6EMM2"/>
<keyword evidence="1" id="KW-0812">Transmembrane</keyword>
<keyword evidence="1" id="KW-0472">Membrane</keyword>
<comment type="caution">
    <text evidence="2">The sequence shown here is derived from an EMBL/GenBank/DDBJ whole genome shotgun (WGS) entry which is preliminary data.</text>
</comment>
<gene>
    <name evidence="2" type="ORF">A3A34_03570</name>
</gene>